<evidence type="ECO:0000313" key="4">
    <source>
        <dbReference type="EMBL" id="QDP42959.1"/>
    </source>
</evidence>
<evidence type="ECO:0000256" key="1">
    <source>
        <dbReference type="SAM" id="MobiDB-lite"/>
    </source>
</evidence>
<accession>A0A516KMY5</accession>
<feature type="region of interest" description="Disordered" evidence="1">
    <location>
        <begin position="1"/>
        <end position="25"/>
    </location>
</feature>
<dbReference type="Pfam" id="PF21522">
    <property type="entry name" value="MreB-like_C"/>
    <property type="match status" value="1"/>
</dbReference>
<keyword evidence="5" id="KW-1185">Reference proteome</keyword>
<sequence length="345" mass="38443">MRKQDDNVNVKALDDGYGDTKYDKNGTPEHIPSFVTSFKPKPKDDFSSDSKLKYIAVEIDNERYVVGDYAMKLDPDIRWNAADHKHSTANFDILLKTSLGLMSSGHGEVIDLLMMNLPLKFDVPDRRFDLMRAAAGPHEVGISFDGVNFVKKNINVENVDIKKQGFGSLCDIMLDDVGEIADKDLARGFNVIVDIGSRTLNILTVDALEEQGALSTQDNQGMFKSYLQIGRFLEDELGTTIPDGKLPAIIRAREIRGRDISQVIDRAYEIHANNIVSTLNTVLLDSWAFVNNVIFTGGGAEVLTPHLAGKIDRANVLTLGRYSNVRGLRKYGLRSARKNIKRNVR</sequence>
<reference evidence="4 5" key="1">
    <citation type="submission" date="2019-06" db="EMBL/GenBank/DDBJ databases">
        <authorList>
            <person name="Hertel R."/>
        </authorList>
    </citation>
    <scope>NUCLEOTIDE SEQUENCE [LARGE SCALE GENOMIC DNA]</scope>
</reference>
<protein>
    <submittedName>
        <fullName evidence="4">Uncharacterized protein</fullName>
    </submittedName>
</protein>
<dbReference type="SUPFAM" id="SSF53067">
    <property type="entry name" value="Actin-like ATPase domain"/>
    <property type="match status" value="2"/>
</dbReference>
<dbReference type="EMBL" id="MN043729">
    <property type="protein sequence ID" value="QDP42959.1"/>
    <property type="molecule type" value="Genomic_DNA"/>
</dbReference>
<gene>
    <name evidence="4" type="ORF">Goe8_c01860</name>
</gene>
<organism evidence="4 5">
    <name type="scientific">Bacillus phage vB_BmeM-Goe8</name>
    <dbReference type="NCBI Taxonomy" id="2593638"/>
    <lineage>
        <taxon>Viruses</taxon>
        <taxon>Duplodnaviria</taxon>
        <taxon>Heunggongvirae</taxon>
        <taxon>Uroviricota</taxon>
        <taxon>Caudoviricetes</taxon>
        <taxon>Herelleviridae</taxon>
        <taxon>Bastillevirinae</taxon>
        <taxon>Goettingenvirus</taxon>
        <taxon>Goettingenvirus goe8</taxon>
    </lineage>
</organism>
<evidence type="ECO:0000259" key="3">
    <source>
        <dbReference type="Pfam" id="PF21522"/>
    </source>
</evidence>
<evidence type="ECO:0000313" key="5">
    <source>
        <dbReference type="Proteomes" id="UP000317800"/>
    </source>
</evidence>
<proteinExistence type="predicted"/>
<name>A0A516KMY5_9CAUD</name>
<feature type="domain" description="Actin homologue MreB-like C-terminal" evidence="3">
    <location>
        <begin position="192"/>
        <end position="308"/>
    </location>
</feature>
<dbReference type="InterPro" id="IPR040607">
    <property type="entry name" value="ALP_N"/>
</dbReference>
<dbReference type="Gene3D" id="3.30.420.40">
    <property type="match status" value="2"/>
</dbReference>
<dbReference type="InterPro" id="IPR049067">
    <property type="entry name" value="MreB-like_C"/>
</dbReference>
<feature type="domain" description="Actin-like protein N-terminal" evidence="2">
    <location>
        <begin position="12"/>
        <end position="167"/>
    </location>
</feature>
<dbReference type="Proteomes" id="UP000317800">
    <property type="component" value="Segment"/>
</dbReference>
<dbReference type="InterPro" id="IPR043129">
    <property type="entry name" value="ATPase_NBD"/>
</dbReference>
<evidence type="ECO:0000259" key="2">
    <source>
        <dbReference type="Pfam" id="PF17989"/>
    </source>
</evidence>
<dbReference type="Pfam" id="PF17989">
    <property type="entry name" value="ALP_N"/>
    <property type="match status" value="1"/>
</dbReference>